<comment type="caution">
    <text evidence="10">The sequence shown here is derived from an EMBL/GenBank/DDBJ whole genome shotgun (WGS) entry which is preliminary data.</text>
</comment>
<comment type="similarity">
    <text evidence="2 9">Belongs to the avidin/streptavidin family.</text>
</comment>
<keyword evidence="4 9" id="KW-0964">Secreted</keyword>
<feature type="signal peptide" evidence="9">
    <location>
        <begin position="1"/>
        <end position="19"/>
    </location>
</feature>
<evidence type="ECO:0000256" key="6">
    <source>
        <dbReference type="ARBA" id="ARBA00023157"/>
    </source>
</evidence>
<comment type="subcellular location">
    <subcellularLocation>
        <location evidence="1 9">Secreted</location>
    </subcellularLocation>
</comment>
<dbReference type="InterPro" id="IPR017889">
    <property type="entry name" value="Avidin-like_CS"/>
</dbReference>
<dbReference type="InterPro" id="IPR005469">
    <property type="entry name" value="Avidin"/>
</dbReference>
<name>A0ABQ9DF56_9PASS</name>
<keyword evidence="6" id="KW-1015">Disulfide bond</keyword>
<evidence type="ECO:0000313" key="11">
    <source>
        <dbReference type="Proteomes" id="UP001145742"/>
    </source>
</evidence>
<dbReference type="Pfam" id="PF01382">
    <property type="entry name" value="Avidin"/>
    <property type="match status" value="4"/>
</dbReference>
<protein>
    <recommendedName>
        <fullName evidence="9">Avidin</fullName>
    </recommendedName>
</protein>
<comment type="function">
    <text evidence="9">Forms a strong non-covalent specific complex with biotin.</text>
</comment>
<evidence type="ECO:0000256" key="7">
    <source>
        <dbReference type="ARBA" id="ARBA00023180"/>
    </source>
</evidence>
<evidence type="ECO:0000256" key="4">
    <source>
        <dbReference type="ARBA" id="ARBA00022525"/>
    </source>
</evidence>
<keyword evidence="11" id="KW-1185">Reference proteome</keyword>
<dbReference type="EMBL" id="WHWB01033738">
    <property type="protein sequence ID" value="KAJ7417763.1"/>
    <property type="molecule type" value="Genomic_DNA"/>
</dbReference>
<dbReference type="PROSITE" id="PS00577">
    <property type="entry name" value="AVIDIN_1"/>
    <property type="match status" value="1"/>
</dbReference>
<dbReference type="SUPFAM" id="SSF50876">
    <property type="entry name" value="Avidin/streptavidin"/>
    <property type="match status" value="5"/>
</dbReference>
<keyword evidence="8 9" id="KW-0092">Biotin</keyword>
<keyword evidence="7 9" id="KW-0325">Glycoprotein</keyword>
<dbReference type="PROSITE" id="PS51326">
    <property type="entry name" value="AVIDIN_2"/>
    <property type="match status" value="4"/>
</dbReference>
<feature type="chain" id="PRO_5045001073" description="Avidin" evidence="9">
    <location>
        <begin position="20"/>
        <end position="687"/>
    </location>
</feature>
<sequence>MEQTTLVLLVLSLALGAHGLSPKKCSLTGQWINDLGSTMKILNVNGNGDFSGTYLTAVTATSNEIKESPLQGSLQRKNQKGQPTFGFTVNWTFSDSITVFTGQCFVDKNGKEVLKTMWLLRSRVDNIENDWKATRRPSMGGHCPATAPSAMKGPELALVRSTGRAQVPLAATATSAMGTLSCCLLLTLALLIPQESASRKCDLQGLWRNELGSNMTLLALNTAGTFSGSYHTAVTTTNKQILVSPLQGAQQHPGAKRHPTFGFTVQWQFSDSTTAFVGQCFVDCHGKETLQTTWLLQEEVPSHRDTWKATRHCEFRSRRCISMSHRFLFVLSFPVGMAVAAAAATCQEAEIPSGKEANKEKAKTTYSNWWLGRTRNAKQCNLTGWWENDLGSKMHVFEVDSEGNFSGEYHTAVSSTTNPIQPSPLIGSQHLDKDGQCTFGFTVNWKKFSDSTAVFVGQCFTGDKGDEVLKTSWLLREKVDSQPNDWKATRLCCSTRAESFPLQCTPTGHWFSDLGSNMTILAMNRKGNFTSSYHTVMTPTMNECQLSGLWRNEQDSLMEISALRDNGDFQGKYLTRVTLSSDCAHISPLKGIQQQPGEGGWPTFAFTVRWDKFSNATTAFVGQCFVDSGGKETLTTMWLLREAVGSLKEDSKATRVGRNVFTRKRTAKGKILPSFSPSCEDVSSPAP</sequence>
<dbReference type="InterPro" id="IPR036896">
    <property type="entry name" value="Avidin-like_sf"/>
</dbReference>
<dbReference type="PRINTS" id="PR00709">
    <property type="entry name" value="AVIDIN"/>
</dbReference>
<evidence type="ECO:0000256" key="5">
    <source>
        <dbReference type="ARBA" id="ARBA00022729"/>
    </source>
</evidence>
<gene>
    <name evidence="10" type="ORF">WISP_62912</name>
</gene>
<evidence type="ECO:0000256" key="9">
    <source>
        <dbReference type="RuleBase" id="RU369114"/>
    </source>
</evidence>
<dbReference type="InterPro" id="IPR051764">
    <property type="entry name" value="Avidin/Streptavidin-rel"/>
</dbReference>
<dbReference type="Proteomes" id="UP001145742">
    <property type="component" value="Unassembled WGS sequence"/>
</dbReference>
<dbReference type="PANTHER" id="PTHR34399:SF3">
    <property type="entry name" value="AVID PROTEIN-RELATED"/>
    <property type="match status" value="1"/>
</dbReference>
<keyword evidence="5 9" id="KW-0732">Signal</keyword>
<evidence type="ECO:0000313" key="10">
    <source>
        <dbReference type="EMBL" id="KAJ7417763.1"/>
    </source>
</evidence>
<comment type="subunit">
    <text evidence="3 9">Homotetramer.</text>
</comment>
<evidence type="ECO:0000256" key="1">
    <source>
        <dbReference type="ARBA" id="ARBA00004613"/>
    </source>
</evidence>
<proteinExistence type="inferred from homology"/>
<evidence type="ECO:0000256" key="2">
    <source>
        <dbReference type="ARBA" id="ARBA00006297"/>
    </source>
</evidence>
<organism evidence="10 11">
    <name type="scientific">Willisornis vidua</name>
    <name type="common">Xingu scale-backed antbird</name>
    <dbReference type="NCBI Taxonomy" id="1566151"/>
    <lineage>
        <taxon>Eukaryota</taxon>
        <taxon>Metazoa</taxon>
        <taxon>Chordata</taxon>
        <taxon>Craniata</taxon>
        <taxon>Vertebrata</taxon>
        <taxon>Euteleostomi</taxon>
        <taxon>Archelosauria</taxon>
        <taxon>Archosauria</taxon>
        <taxon>Dinosauria</taxon>
        <taxon>Saurischia</taxon>
        <taxon>Theropoda</taxon>
        <taxon>Coelurosauria</taxon>
        <taxon>Aves</taxon>
        <taxon>Neognathae</taxon>
        <taxon>Neoaves</taxon>
        <taxon>Telluraves</taxon>
        <taxon>Australaves</taxon>
        <taxon>Passeriformes</taxon>
        <taxon>Thamnophilidae</taxon>
        <taxon>Willisornis</taxon>
    </lineage>
</organism>
<reference evidence="10" key="1">
    <citation type="submission" date="2019-10" db="EMBL/GenBank/DDBJ databases">
        <authorList>
            <person name="Soares A.E.R."/>
            <person name="Aleixo A."/>
            <person name="Schneider P."/>
            <person name="Miyaki C.Y."/>
            <person name="Schneider M.P."/>
            <person name="Mello C."/>
            <person name="Vasconcelos A.T.R."/>
        </authorList>
    </citation>
    <scope>NUCLEOTIDE SEQUENCE</scope>
    <source>
        <tissue evidence="10">Muscle</tissue>
    </source>
</reference>
<dbReference type="InterPro" id="IPR005468">
    <property type="entry name" value="Avidin/str"/>
</dbReference>
<evidence type="ECO:0000256" key="8">
    <source>
        <dbReference type="ARBA" id="ARBA00023267"/>
    </source>
</evidence>
<dbReference type="PANTHER" id="PTHR34399">
    <property type="entry name" value="AVIDIN-RELATED"/>
    <property type="match status" value="1"/>
</dbReference>
<dbReference type="Gene3D" id="2.40.128.30">
    <property type="entry name" value="Avidin-like"/>
    <property type="match status" value="5"/>
</dbReference>
<accession>A0ABQ9DF56</accession>
<evidence type="ECO:0000256" key="3">
    <source>
        <dbReference type="ARBA" id="ARBA00011881"/>
    </source>
</evidence>